<organism evidence="4">
    <name type="scientific">Cacopsylla melanoneura</name>
    <dbReference type="NCBI Taxonomy" id="428564"/>
    <lineage>
        <taxon>Eukaryota</taxon>
        <taxon>Metazoa</taxon>
        <taxon>Ecdysozoa</taxon>
        <taxon>Arthropoda</taxon>
        <taxon>Hexapoda</taxon>
        <taxon>Insecta</taxon>
        <taxon>Pterygota</taxon>
        <taxon>Neoptera</taxon>
        <taxon>Paraneoptera</taxon>
        <taxon>Hemiptera</taxon>
        <taxon>Sternorrhyncha</taxon>
        <taxon>Psylloidea</taxon>
        <taxon>Psyllidae</taxon>
        <taxon>Psyllinae</taxon>
        <taxon>Cacopsylla</taxon>
    </lineage>
</organism>
<dbReference type="GO" id="GO:0008234">
    <property type="term" value="F:cysteine-type peptidase activity"/>
    <property type="evidence" value="ECO:0007669"/>
    <property type="project" value="InterPro"/>
</dbReference>
<dbReference type="EMBL" id="HBUF01016722">
    <property type="protein sequence ID" value="CAG6609992.1"/>
    <property type="molecule type" value="Transcribed_RNA"/>
</dbReference>
<feature type="transmembrane region" description="Helical" evidence="2">
    <location>
        <begin position="20"/>
        <end position="41"/>
    </location>
</feature>
<evidence type="ECO:0000256" key="2">
    <source>
        <dbReference type="SAM" id="Phobius"/>
    </source>
</evidence>
<feature type="compositionally biased region" description="Basic and acidic residues" evidence="1">
    <location>
        <begin position="49"/>
        <end position="69"/>
    </location>
</feature>
<feature type="domain" description="Peptidase C1A papain C-terminal" evidence="3">
    <location>
        <begin position="111"/>
        <end position="148"/>
    </location>
</feature>
<evidence type="ECO:0000256" key="1">
    <source>
        <dbReference type="SAM" id="MobiDB-lite"/>
    </source>
</evidence>
<protein>
    <recommendedName>
        <fullName evidence="3">Peptidase C1A papain C-terminal domain-containing protein</fullName>
    </recommendedName>
</protein>
<dbReference type="SUPFAM" id="SSF54001">
    <property type="entry name" value="Cysteine proteinases"/>
    <property type="match status" value="1"/>
</dbReference>
<evidence type="ECO:0000313" key="4">
    <source>
        <dbReference type="EMBL" id="CAG6609992.1"/>
    </source>
</evidence>
<feature type="region of interest" description="Disordered" evidence="1">
    <location>
        <begin position="49"/>
        <end position="85"/>
    </location>
</feature>
<accession>A0A8D8LQ66</accession>
<dbReference type="AlphaFoldDB" id="A0A8D8LQ66"/>
<reference evidence="4" key="1">
    <citation type="submission" date="2021-05" db="EMBL/GenBank/DDBJ databases">
        <authorList>
            <person name="Alioto T."/>
            <person name="Alioto T."/>
            <person name="Gomez Garrido J."/>
        </authorList>
    </citation>
    <scope>NUCLEOTIDE SEQUENCE</scope>
</reference>
<dbReference type="Pfam" id="PF00112">
    <property type="entry name" value="Peptidase_C1"/>
    <property type="match status" value="1"/>
</dbReference>
<dbReference type="InterPro" id="IPR038765">
    <property type="entry name" value="Papain-like_cys_pep_sf"/>
</dbReference>
<evidence type="ECO:0000259" key="3">
    <source>
        <dbReference type="Pfam" id="PF00112"/>
    </source>
</evidence>
<proteinExistence type="predicted"/>
<dbReference type="Gene3D" id="3.90.70.10">
    <property type="entry name" value="Cysteine proteinases"/>
    <property type="match status" value="1"/>
</dbReference>
<name>A0A8D8LQ66_9HEMI</name>
<keyword evidence="2" id="KW-1133">Transmembrane helix</keyword>
<keyword evidence="2" id="KW-0812">Transmembrane</keyword>
<dbReference type="GO" id="GO:0006508">
    <property type="term" value="P:proteolysis"/>
    <property type="evidence" value="ECO:0007669"/>
    <property type="project" value="InterPro"/>
</dbReference>
<dbReference type="InterPro" id="IPR000668">
    <property type="entry name" value="Peptidase_C1A_C"/>
</dbReference>
<sequence length="150" mass="16825">MLAQTAAPSQNSLLSPTSMAIWTLLYVTLQASLIFLPACAAHSHKAADSQKDDDVHFEESDLSHNDSHSPKSLFPHGLARNSIHNPPPLEEEWNLLDEHDQSVEEWKEFQLPNHFDWRKEGALTPVKDQKYCAAPYAFAVVGEYSIVLCV</sequence>
<keyword evidence="2" id="KW-0472">Membrane</keyword>